<feature type="compositionally biased region" description="Polar residues" evidence="4">
    <location>
        <begin position="277"/>
        <end position="294"/>
    </location>
</feature>
<organism evidence="5 6">
    <name type="scientific">Calicophoron daubneyi</name>
    <name type="common">Rumen fluke</name>
    <name type="synonym">Paramphistomum daubneyi</name>
    <dbReference type="NCBI Taxonomy" id="300641"/>
    <lineage>
        <taxon>Eukaryota</taxon>
        <taxon>Metazoa</taxon>
        <taxon>Spiralia</taxon>
        <taxon>Lophotrochozoa</taxon>
        <taxon>Platyhelminthes</taxon>
        <taxon>Trematoda</taxon>
        <taxon>Digenea</taxon>
        <taxon>Plagiorchiida</taxon>
        <taxon>Pronocephalata</taxon>
        <taxon>Paramphistomoidea</taxon>
        <taxon>Paramphistomidae</taxon>
        <taxon>Calicophoron</taxon>
    </lineage>
</organism>
<evidence type="ECO:0000256" key="1">
    <source>
        <dbReference type="ARBA" id="ARBA00022598"/>
    </source>
</evidence>
<dbReference type="PANTHER" id="PTHR12241">
    <property type="entry name" value="TUBULIN POLYGLUTAMYLASE"/>
    <property type="match status" value="1"/>
</dbReference>
<dbReference type="EMBL" id="CAXLJL010000490">
    <property type="protein sequence ID" value="CAL5138509.1"/>
    <property type="molecule type" value="Genomic_DNA"/>
</dbReference>
<comment type="caution">
    <text evidence="5">The sequence shown here is derived from an EMBL/GenBank/DDBJ whole genome shotgun (WGS) entry which is preliminary data.</text>
</comment>
<feature type="compositionally biased region" description="Low complexity" evidence="4">
    <location>
        <begin position="227"/>
        <end position="238"/>
    </location>
</feature>
<dbReference type="SUPFAM" id="SSF56059">
    <property type="entry name" value="Glutathione synthetase ATP-binding domain-like"/>
    <property type="match status" value="1"/>
</dbReference>
<accession>A0AAV2TQF3</accession>
<dbReference type="GO" id="GO:0036064">
    <property type="term" value="C:ciliary basal body"/>
    <property type="evidence" value="ECO:0007669"/>
    <property type="project" value="TreeGrafter"/>
</dbReference>
<keyword evidence="3" id="KW-0067">ATP-binding</keyword>
<dbReference type="PANTHER" id="PTHR12241:SF162">
    <property type="entry name" value="TUBULIN MONOGLUTAMYLASE TTLL4"/>
    <property type="match status" value="1"/>
</dbReference>
<evidence type="ECO:0000313" key="6">
    <source>
        <dbReference type="Proteomes" id="UP001497525"/>
    </source>
</evidence>
<dbReference type="Gene3D" id="3.30.470.20">
    <property type="entry name" value="ATP-grasp fold, B domain"/>
    <property type="match status" value="1"/>
</dbReference>
<dbReference type="PROSITE" id="PS51221">
    <property type="entry name" value="TTL"/>
    <property type="match status" value="1"/>
</dbReference>
<protein>
    <recommendedName>
        <fullName evidence="7">Tubulin polyglutamylase TTLL4</fullName>
    </recommendedName>
</protein>
<gene>
    <name evidence="5" type="ORF">CDAUBV1_LOCUS13340</name>
</gene>
<evidence type="ECO:0000256" key="2">
    <source>
        <dbReference type="ARBA" id="ARBA00022741"/>
    </source>
</evidence>
<keyword evidence="1" id="KW-0436">Ligase</keyword>
<sequence length="1509" mass="170937">MEKRRPSFDFLLSSGSRFERNRRLESIHRTINEFPISETRPIKPSKLPELKSILNPIAVRRSSSRELDWVRKIFSGSNQFKKRSKCKQQSLKLPQFPTRRRSRPRLNEELEISKRIKENRAQFLNELLNEKSRNLGGTGRKNINTAHKEHKYCSSKMRPFAVDGRKVFGRPPKVAKNGDEAAVTTDLFLNERTLKQRQFAEELVARLARLAQETRAGSYSEDSDGDTTPSRPYSRTSSGLQPQGYGCNKNAGDYLDATSRVKLGRPHLMPVVPRRINSPSASTDSLGQLQPAEENTSKCPERLEAKSPGEMSDDPPRDTTLPHSNVKDRPKPSNSQNTDMPPMLTQSRLCSSAKESFDNMCTVVRCQSENRIFSEDECDIMDELDLIKKEVNTRTKHRRNELDCLEDDKPSFEEVESLLDASDSEVSGDDQQHHGSEDKLFPVIASLFPNTPSVLRFVYDNQSVFQLPKAFKGKLRWRSSAITPNVVKRSLKRSHFKLTLKYPDWLGYFGNHLRPTGFRPIKEFQKVNHFPGSFQIGRKDKLWLNLSRIRTKFGRKVIDFVPRTFCLPSDMRMLREVWGRFETSNGDCNSMIGNPGRPRWILKPPASARGIGIRVIRNWSEVPKQRHMVVQAYVSRPYLINETKFDLRLYVYVTCFNPFRAYLHREGLVRFASQKYSTSITEISNRFVHLTNYSVNKHNRDEETGVKNHKWKLETLWTYLAARHVNVNGLWMRLKDIIFKTLASVTSSISLMVDQNCRRRGCVHELFGFDVLLDADLKPWLLEVNVSPSLHTNTVLDNEVKSAVVTDMFNIAGFRLPPDYRSPAYDRVFRDDSSFNSNDAASDTGCPSLPRQLTSYSRSLVQDVNQVHGPVNFESVPTRTGQTKNMTSPPKTPVNPYLSDSNRSSTFVGSFLKFGVDPFVPLSDPRLWDMALTWDERQKHIYHSRLIFNDELLNKQKVRGYKNLAAELRVNRLARPTVASSMTQKSVNRPKANSATPSNLCLMEELRSLLAHLTPDDVRTLVDFVDERYRASLGNFETVFPIGGERGLELLLFLEGCNFDTHSGNLGVRTPALRYYDLLLYAYLTVYQNGREMPSSYEKMPLLDYVAASQLPDYQLLLNGEMSKESLAEAASMTGVNTEGLSRLMELCKRGFHVLGSDTSVQRMRWNQSATPQSSPYKVRQTVLYGKGAPTEVCVGQFKIGPGAANANTTTASSSPQMRGQQHLSANGDAVQTILGGAVSFRAQSPQSGFPADFESKTITSEICERTSKAVARSSMKLQLESSRQGSFTNYMRSVNRRINPMFYGGRKTVRSHVSRSSTRSQSVTSNSSIVSRSQVSEDFCLSSNRTRSVQTCTLASQSSKTYEQNSDLQSLYSRRTQSIPDLPATEVNTLTTQTLNKTKNPSRMQTKSLRGATRFKRGRPSLQAVGGTEYKMLPRCRSRQDSSNRYDERNDFQRKYRRQWFLDDSTVCTGGINSTGGSAGLVVRGLSSCNSHRPATAYGDSSSINEPL</sequence>
<dbReference type="Pfam" id="PF03133">
    <property type="entry name" value="TTL"/>
    <property type="match status" value="1"/>
</dbReference>
<feature type="region of interest" description="Disordered" evidence="4">
    <location>
        <begin position="871"/>
        <end position="898"/>
    </location>
</feature>
<feature type="region of interest" description="Disordered" evidence="4">
    <location>
        <begin position="270"/>
        <end position="343"/>
    </location>
</feature>
<feature type="compositionally biased region" description="Polar residues" evidence="4">
    <location>
        <begin position="875"/>
        <end position="889"/>
    </location>
</feature>
<dbReference type="GO" id="GO:0070740">
    <property type="term" value="F:tubulin-glutamic acid ligase activity"/>
    <property type="evidence" value="ECO:0007669"/>
    <property type="project" value="TreeGrafter"/>
</dbReference>
<name>A0AAV2TQF3_CALDB</name>
<dbReference type="InterPro" id="IPR004344">
    <property type="entry name" value="TTL/TTLL_fam"/>
</dbReference>
<feature type="compositionally biased region" description="Polar residues" evidence="4">
    <location>
        <begin position="332"/>
        <end position="343"/>
    </location>
</feature>
<evidence type="ECO:0000256" key="3">
    <source>
        <dbReference type="ARBA" id="ARBA00022840"/>
    </source>
</evidence>
<dbReference type="GO" id="GO:0005524">
    <property type="term" value="F:ATP binding"/>
    <property type="evidence" value="ECO:0007669"/>
    <property type="project" value="UniProtKB-KW"/>
</dbReference>
<dbReference type="Proteomes" id="UP001497525">
    <property type="component" value="Unassembled WGS sequence"/>
</dbReference>
<keyword evidence="2" id="KW-0547">Nucleotide-binding</keyword>
<feature type="compositionally biased region" description="Basic and acidic residues" evidence="4">
    <location>
        <begin position="295"/>
        <end position="307"/>
    </location>
</feature>
<evidence type="ECO:0008006" key="7">
    <source>
        <dbReference type="Google" id="ProtNLM"/>
    </source>
</evidence>
<dbReference type="GO" id="GO:0015631">
    <property type="term" value="F:tubulin binding"/>
    <property type="evidence" value="ECO:0007669"/>
    <property type="project" value="TreeGrafter"/>
</dbReference>
<proteinExistence type="predicted"/>
<dbReference type="GO" id="GO:0000226">
    <property type="term" value="P:microtubule cytoskeleton organization"/>
    <property type="evidence" value="ECO:0007669"/>
    <property type="project" value="TreeGrafter"/>
</dbReference>
<feature type="region of interest" description="Disordered" evidence="4">
    <location>
        <begin position="214"/>
        <end position="251"/>
    </location>
</feature>
<evidence type="ECO:0000256" key="4">
    <source>
        <dbReference type="SAM" id="MobiDB-lite"/>
    </source>
</evidence>
<reference evidence="5" key="1">
    <citation type="submission" date="2024-06" db="EMBL/GenBank/DDBJ databases">
        <authorList>
            <person name="Liu X."/>
            <person name="Lenzi L."/>
            <person name="Haldenby T S."/>
            <person name="Uol C."/>
        </authorList>
    </citation>
    <scope>NUCLEOTIDE SEQUENCE</scope>
</reference>
<evidence type="ECO:0000313" key="5">
    <source>
        <dbReference type="EMBL" id="CAL5138509.1"/>
    </source>
</evidence>